<evidence type="ECO:0000313" key="1">
    <source>
        <dbReference type="EMBL" id="MBK1897113.1"/>
    </source>
</evidence>
<dbReference type="Proteomes" id="UP000628669">
    <property type="component" value="Unassembled WGS sequence"/>
</dbReference>
<proteinExistence type="predicted"/>
<dbReference type="EMBL" id="JAENHK010000010">
    <property type="protein sequence ID" value="MBK1897113.1"/>
    <property type="molecule type" value="Genomic_DNA"/>
</dbReference>
<name>A0ABS1FXE5_9FLAO</name>
<protein>
    <submittedName>
        <fullName evidence="1">Uncharacterized protein</fullName>
    </submittedName>
</protein>
<keyword evidence="2" id="KW-1185">Reference proteome</keyword>
<evidence type="ECO:0000313" key="2">
    <source>
        <dbReference type="Proteomes" id="UP000628669"/>
    </source>
</evidence>
<comment type="caution">
    <text evidence="1">The sequence shown here is derived from an EMBL/GenBank/DDBJ whole genome shotgun (WGS) entry which is preliminary data.</text>
</comment>
<gene>
    <name evidence="1" type="ORF">JHL15_15215</name>
</gene>
<sequence length="145" mass="17227">MKRYTAKFGKRQLILFSENNSEIGKIIETKKLISWRKYILCDAKRYDIKSKGFLWNDVELSDGRKVIYYTDFGRDRIIKTGDDTKICHFKIGKGMQLYEQKKLLIDIQTHRKWFKNPIFSIELDDSVDDALALLFLYYSTASFME</sequence>
<organism evidence="1 2">
    <name type="scientific">Chryseobacterium paridis</name>
    <dbReference type="NCBI Taxonomy" id="2800328"/>
    <lineage>
        <taxon>Bacteria</taxon>
        <taxon>Pseudomonadati</taxon>
        <taxon>Bacteroidota</taxon>
        <taxon>Flavobacteriia</taxon>
        <taxon>Flavobacteriales</taxon>
        <taxon>Weeksellaceae</taxon>
        <taxon>Chryseobacterium group</taxon>
        <taxon>Chryseobacterium</taxon>
    </lineage>
</organism>
<accession>A0ABS1FXE5</accession>
<dbReference type="RefSeq" id="WP_200247080.1">
    <property type="nucleotide sequence ID" value="NZ_JAENHK010000010.1"/>
</dbReference>
<reference evidence="2" key="1">
    <citation type="submission" date="2021-01" db="EMBL/GenBank/DDBJ databases">
        <title>Genome public.</title>
        <authorList>
            <person name="Liu C."/>
            <person name="Sun Q."/>
        </authorList>
    </citation>
    <scope>NUCLEOTIDE SEQUENCE [LARGE SCALE GENOMIC DNA]</scope>
    <source>
        <strain evidence="2">YIM B02567</strain>
    </source>
</reference>